<reference evidence="1" key="1">
    <citation type="journal article" date="2014" name="Int. J. Syst. Evol. Microbiol.">
        <title>Complete genome sequence of Corynebacterium casei LMG S-19264T (=DSM 44701T), isolated from a smear-ripened cheese.</title>
        <authorList>
            <consortium name="US DOE Joint Genome Institute (JGI-PGF)"/>
            <person name="Walter F."/>
            <person name="Albersmeier A."/>
            <person name="Kalinowski J."/>
            <person name="Ruckert C."/>
        </authorList>
    </citation>
    <scope>NUCLEOTIDE SEQUENCE</scope>
    <source>
        <strain evidence="1">JCM 4988</strain>
    </source>
</reference>
<organism evidence="1 2">
    <name type="scientific">Streptomyces inusitatus</name>
    <dbReference type="NCBI Taxonomy" id="68221"/>
    <lineage>
        <taxon>Bacteria</taxon>
        <taxon>Bacillati</taxon>
        <taxon>Actinomycetota</taxon>
        <taxon>Actinomycetes</taxon>
        <taxon>Kitasatosporales</taxon>
        <taxon>Streptomycetaceae</taxon>
        <taxon>Streptomyces</taxon>
    </lineage>
</organism>
<evidence type="ECO:0000313" key="2">
    <source>
        <dbReference type="Proteomes" id="UP000630936"/>
    </source>
</evidence>
<name>A0A918UX47_9ACTN</name>
<dbReference type="AlphaFoldDB" id="A0A918UX47"/>
<reference evidence="1" key="2">
    <citation type="submission" date="2020-09" db="EMBL/GenBank/DDBJ databases">
        <authorList>
            <person name="Sun Q."/>
            <person name="Ohkuma M."/>
        </authorList>
    </citation>
    <scope>NUCLEOTIDE SEQUENCE</scope>
    <source>
        <strain evidence="1">JCM 4988</strain>
    </source>
</reference>
<proteinExistence type="predicted"/>
<accession>A0A918UX47</accession>
<dbReference type="EMBL" id="BMWG01000011">
    <property type="protein sequence ID" value="GGZ39461.1"/>
    <property type="molecule type" value="Genomic_DNA"/>
</dbReference>
<protein>
    <submittedName>
        <fullName evidence="1">Uncharacterized protein</fullName>
    </submittedName>
</protein>
<keyword evidence="2" id="KW-1185">Reference proteome</keyword>
<comment type="caution">
    <text evidence="1">The sequence shown here is derived from an EMBL/GenBank/DDBJ whole genome shotgun (WGS) entry which is preliminary data.</text>
</comment>
<sequence>MAAVALLATGEPVPDRLAPAVAGLREAGLIWPDGRLAEALLPLVNALLGPSVIVGVETAGRQGKLAHGLLVGSEDVFSHEAWPGEGESEYVRVDRNMVVWELARMVNLQRSGVPLTGPGTVDSTLGVLDAGLAAMDHAASAADEPVAVRAALAAAAGPYAQAPEGLAELIVQLRCSWRMTAAWPGHDGTGPGVTARGFAIWDCGPLGHWYRELPAEPVMEDATGPTTPLRLTRVLPKEIWRMIADLLPDDSETAAPSAA</sequence>
<gene>
    <name evidence="1" type="ORF">GCM10010387_37110</name>
</gene>
<evidence type="ECO:0000313" key="1">
    <source>
        <dbReference type="EMBL" id="GGZ39461.1"/>
    </source>
</evidence>
<dbReference type="Proteomes" id="UP000630936">
    <property type="component" value="Unassembled WGS sequence"/>
</dbReference>